<feature type="transmembrane region" description="Helical" evidence="1">
    <location>
        <begin position="31"/>
        <end position="55"/>
    </location>
</feature>
<dbReference type="Proteomes" id="UP001602245">
    <property type="component" value="Unassembled WGS sequence"/>
</dbReference>
<name>A0ABW6WNF2_9ACTN</name>
<organism evidence="2 3">
    <name type="scientific">Paractinoplanes globisporus</name>
    <dbReference type="NCBI Taxonomy" id="113565"/>
    <lineage>
        <taxon>Bacteria</taxon>
        <taxon>Bacillati</taxon>
        <taxon>Actinomycetota</taxon>
        <taxon>Actinomycetes</taxon>
        <taxon>Micromonosporales</taxon>
        <taxon>Micromonosporaceae</taxon>
        <taxon>Paractinoplanes</taxon>
    </lineage>
</organism>
<proteinExistence type="predicted"/>
<keyword evidence="1" id="KW-0812">Transmembrane</keyword>
<evidence type="ECO:0000313" key="3">
    <source>
        <dbReference type="Proteomes" id="UP001602245"/>
    </source>
</evidence>
<keyword evidence="3" id="KW-1185">Reference proteome</keyword>
<gene>
    <name evidence="2" type="ORF">ACFY35_35650</name>
</gene>
<sequence>MPAASAVGVGWGAWLLPGCASVGVGWAVWPFAAWAVGVGWAAGLLAGLAIGSAVVGRDACSPVDRVGRSAGMGCATARLGISASLP</sequence>
<dbReference type="RefSeq" id="WP_157297114.1">
    <property type="nucleotide sequence ID" value="NZ_JBIAZU010000006.1"/>
</dbReference>
<keyword evidence="1" id="KW-0472">Membrane</keyword>
<keyword evidence="1" id="KW-1133">Transmembrane helix</keyword>
<comment type="caution">
    <text evidence="2">The sequence shown here is derived from an EMBL/GenBank/DDBJ whole genome shotgun (WGS) entry which is preliminary data.</text>
</comment>
<evidence type="ECO:0000256" key="1">
    <source>
        <dbReference type="SAM" id="Phobius"/>
    </source>
</evidence>
<accession>A0ABW6WNF2</accession>
<dbReference type="EMBL" id="JBIAZU010000006">
    <property type="protein sequence ID" value="MFF5294807.1"/>
    <property type="molecule type" value="Genomic_DNA"/>
</dbReference>
<protein>
    <submittedName>
        <fullName evidence="2">Uncharacterized protein</fullName>
    </submittedName>
</protein>
<evidence type="ECO:0000313" key="2">
    <source>
        <dbReference type="EMBL" id="MFF5294807.1"/>
    </source>
</evidence>
<reference evidence="2 3" key="1">
    <citation type="submission" date="2024-10" db="EMBL/GenBank/DDBJ databases">
        <title>The Natural Products Discovery Center: Release of the First 8490 Sequenced Strains for Exploring Actinobacteria Biosynthetic Diversity.</title>
        <authorList>
            <person name="Kalkreuter E."/>
            <person name="Kautsar S.A."/>
            <person name="Yang D."/>
            <person name="Bader C.D."/>
            <person name="Teijaro C.N."/>
            <person name="Fluegel L."/>
            <person name="Davis C.M."/>
            <person name="Simpson J.R."/>
            <person name="Lauterbach L."/>
            <person name="Steele A.D."/>
            <person name="Gui C."/>
            <person name="Meng S."/>
            <person name="Li G."/>
            <person name="Viehrig K."/>
            <person name="Ye F."/>
            <person name="Su P."/>
            <person name="Kiefer A.F."/>
            <person name="Nichols A."/>
            <person name="Cepeda A.J."/>
            <person name="Yan W."/>
            <person name="Fan B."/>
            <person name="Jiang Y."/>
            <person name="Adhikari A."/>
            <person name="Zheng C.-J."/>
            <person name="Schuster L."/>
            <person name="Cowan T.M."/>
            <person name="Smanski M.J."/>
            <person name="Chevrette M.G."/>
            <person name="De Carvalho L.P.S."/>
            <person name="Shen B."/>
        </authorList>
    </citation>
    <scope>NUCLEOTIDE SEQUENCE [LARGE SCALE GENOMIC DNA]</scope>
    <source>
        <strain evidence="2 3">NPDC000087</strain>
    </source>
</reference>